<reference evidence="1 2" key="1">
    <citation type="journal article" date="2023" name="Int J Dairy Technol">
        <title>Genome based analysis of Pseudomonas paracarnis RQ057, a strain responsible for blue discoloration spoilage in processed cheese.</title>
        <authorList>
            <person name="Rodrigues Rd.S."/>
            <person name="Machado S.G."/>
            <person name="de Carvalho A.F."/>
            <person name="Nero L.A."/>
        </authorList>
    </citation>
    <scope>NUCLEOTIDE SEQUENCE [LARGE SCALE GENOMIC DNA]</scope>
    <source>
        <strain evidence="1 2">RQ057</strain>
    </source>
</reference>
<gene>
    <name evidence="1" type="ORF">LLW09_07660</name>
</gene>
<dbReference type="EMBL" id="JAJGWQ010000003">
    <property type="protein sequence ID" value="MEB3782430.1"/>
    <property type="molecule type" value="Genomic_DNA"/>
</dbReference>
<evidence type="ECO:0008006" key="3">
    <source>
        <dbReference type="Google" id="ProtNLM"/>
    </source>
</evidence>
<keyword evidence="2" id="KW-1185">Reference proteome</keyword>
<sequence length="94" mass="10656">MKYSVFFKTDKLSNAIYEELSAKHTVALALLLFLKRNTEDCYSGQYIVTEFAVLKKFLKKEKDTVRKAINTLKELGAIEASGSSASKLEFKIKI</sequence>
<evidence type="ECO:0000313" key="1">
    <source>
        <dbReference type="EMBL" id="MEB3782430.1"/>
    </source>
</evidence>
<comment type="caution">
    <text evidence="1">The sequence shown here is derived from an EMBL/GenBank/DDBJ whole genome shotgun (WGS) entry which is preliminary data.</text>
</comment>
<organism evidence="1 2">
    <name type="scientific">Pseudomonas paracarnis</name>
    <dbReference type="NCBI Taxonomy" id="2750625"/>
    <lineage>
        <taxon>Bacteria</taxon>
        <taxon>Pseudomonadati</taxon>
        <taxon>Pseudomonadota</taxon>
        <taxon>Gammaproteobacteria</taxon>
        <taxon>Pseudomonadales</taxon>
        <taxon>Pseudomonadaceae</taxon>
        <taxon>Pseudomonas</taxon>
    </lineage>
</organism>
<evidence type="ECO:0000313" key="2">
    <source>
        <dbReference type="Proteomes" id="UP001336015"/>
    </source>
</evidence>
<proteinExistence type="predicted"/>
<protein>
    <recommendedName>
        <fullName evidence="3">Replication protein</fullName>
    </recommendedName>
</protein>
<dbReference type="RefSeq" id="WP_324835983.1">
    <property type="nucleotide sequence ID" value="NZ_JAJGWQ010000003.1"/>
</dbReference>
<name>A0ABU6BSW3_9PSED</name>
<dbReference type="Proteomes" id="UP001336015">
    <property type="component" value="Unassembled WGS sequence"/>
</dbReference>
<accession>A0ABU6BSW3</accession>